<evidence type="ECO:0000313" key="6">
    <source>
        <dbReference type="Proteomes" id="UP000321726"/>
    </source>
</evidence>
<dbReference type="SUPFAM" id="SSF46689">
    <property type="entry name" value="Homeodomain-like"/>
    <property type="match status" value="1"/>
</dbReference>
<dbReference type="Gene3D" id="1.10.10.60">
    <property type="entry name" value="Homeodomain-like"/>
    <property type="match status" value="1"/>
</dbReference>
<evidence type="ECO:0000256" key="2">
    <source>
        <dbReference type="ARBA" id="ARBA00023125"/>
    </source>
</evidence>
<dbReference type="PROSITE" id="PS01124">
    <property type="entry name" value="HTH_ARAC_FAMILY_2"/>
    <property type="match status" value="1"/>
</dbReference>
<dbReference type="InterPro" id="IPR020449">
    <property type="entry name" value="Tscrpt_reg_AraC-type_HTH"/>
</dbReference>
<feature type="domain" description="HTH araC/xylS-type" evidence="4">
    <location>
        <begin position="1"/>
        <end position="61"/>
    </location>
</feature>
<gene>
    <name evidence="5" type="ORF">HCU01_11820</name>
</gene>
<protein>
    <recommendedName>
        <fullName evidence="4">HTH araC/xylS-type domain-containing protein</fullName>
    </recommendedName>
</protein>
<evidence type="ECO:0000256" key="3">
    <source>
        <dbReference type="ARBA" id="ARBA00023163"/>
    </source>
</evidence>
<dbReference type="InterPro" id="IPR009057">
    <property type="entry name" value="Homeodomain-like_sf"/>
</dbReference>
<organism evidence="5 6">
    <name type="scientific">Halomonas cupida</name>
    <dbReference type="NCBI Taxonomy" id="44933"/>
    <lineage>
        <taxon>Bacteria</taxon>
        <taxon>Pseudomonadati</taxon>
        <taxon>Pseudomonadota</taxon>
        <taxon>Gammaproteobacteria</taxon>
        <taxon>Oceanospirillales</taxon>
        <taxon>Halomonadaceae</taxon>
        <taxon>Halomonas</taxon>
    </lineage>
</organism>
<dbReference type="EMBL" id="BJXU01000038">
    <property type="protein sequence ID" value="GEN23233.1"/>
    <property type="molecule type" value="Genomic_DNA"/>
</dbReference>
<keyword evidence="3" id="KW-0804">Transcription</keyword>
<sequence length="62" mass="7099">MGVPPHAWLRQRRLDRAKSMLRDTKMGIATIAEELGYGSHTAFTAAFKRMTGTSPSRWRHEQ</sequence>
<dbReference type="PANTHER" id="PTHR46796:SF14">
    <property type="entry name" value="TRANSCRIPTIONAL REGULATORY PROTEIN"/>
    <property type="match status" value="1"/>
</dbReference>
<dbReference type="SMART" id="SM00342">
    <property type="entry name" value="HTH_ARAC"/>
    <property type="match status" value="1"/>
</dbReference>
<evidence type="ECO:0000313" key="5">
    <source>
        <dbReference type="EMBL" id="GEN23233.1"/>
    </source>
</evidence>
<dbReference type="PANTHER" id="PTHR46796">
    <property type="entry name" value="HTH-TYPE TRANSCRIPTIONAL ACTIVATOR RHAS-RELATED"/>
    <property type="match status" value="1"/>
</dbReference>
<dbReference type="InterPro" id="IPR018060">
    <property type="entry name" value="HTH_AraC"/>
</dbReference>
<dbReference type="Proteomes" id="UP000321726">
    <property type="component" value="Unassembled WGS sequence"/>
</dbReference>
<keyword evidence="2" id="KW-0238">DNA-binding</keyword>
<accession>A0ABQ0WD89</accession>
<keyword evidence="1" id="KW-0805">Transcription regulation</keyword>
<name>A0ABQ0WD89_9GAMM</name>
<comment type="caution">
    <text evidence="5">The sequence shown here is derived from an EMBL/GenBank/DDBJ whole genome shotgun (WGS) entry which is preliminary data.</text>
</comment>
<dbReference type="InterPro" id="IPR050204">
    <property type="entry name" value="AraC_XylS_family_regulators"/>
</dbReference>
<evidence type="ECO:0000259" key="4">
    <source>
        <dbReference type="PROSITE" id="PS01124"/>
    </source>
</evidence>
<reference evidence="5 6" key="1">
    <citation type="submission" date="2019-07" db="EMBL/GenBank/DDBJ databases">
        <title>Whole genome shotgun sequence of Halomonas cupida NBRC 102219.</title>
        <authorList>
            <person name="Hosoyama A."/>
            <person name="Uohara A."/>
            <person name="Ohji S."/>
            <person name="Ichikawa N."/>
        </authorList>
    </citation>
    <scope>NUCLEOTIDE SEQUENCE [LARGE SCALE GENOMIC DNA]</scope>
    <source>
        <strain evidence="5 6">NBRC 102219</strain>
    </source>
</reference>
<proteinExistence type="predicted"/>
<dbReference type="PROSITE" id="PS00041">
    <property type="entry name" value="HTH_ARAC_FAMILY_1"/>
    <property type="match status" value="1"/>
</dbReference>
<evidence type="ECO:0000256" key="1">
    <source>
        <dbReference type="ARBA" id="ARBA00023015"/>
    </source>
</evidence>
<dbReference type="Pfam" id="PF12833">
    <property type="entry name" value="HTH_18"/>
    <property type="match status" value="1"/>
</dbReference>
<dbReference type="InterPro" id="IPR018062">
    <property type="entry name" value="HTH_AraC-typ_CS"/>
</dbReference>
<keyword evidence="6" id="KW-1185">Reference proteome</keyword>
<dbReference type="PRINTS" id="PR00032">
    <property type="entry name" value="HTHARAC"/>
</dbReference>